<organism evidence="1 2">
    <name type="scientific">Neophaeococcomyces mojaviensis</name>
    <dbReference type="NCBI Taxonomy" id="3383035"/>
    <lineage>
        <taxon>Eukaryota</taxon>
        <taxon>Fungi</taxon>
        <taxon>Dikarya</taxon>
        <taxon>Ascomycota</taxon>
        <taxon>Pezizomycotina</taxon>
        <taxon>Eurotiomycetes</taxon>
        <taxon>Chaetothyriomycetidae</taxon>
        <taxon>Chaetothyriales</taxon>
        <taxon>Chaetothyriales incertae sedis</taxon>
        <taxon>Neophaeococcomyces</taxon>
    </lineage>
</organism>
<sequence length="317" mass="35317">IQPMPIAKAMSTSPTLPLQLKFDPLPSTATASDQSEASPAEYPQFILFGDSITQFGTSVLQPCLQSHYIRRLDVINRGLSGFTSLMGLRALQRLLPLDTQSSSWPHIKLITIFFGANDACIPGEYQHVSLQSYVEAIRDTIRYPVLQQQGSRKTQIILITPPPVNEHQFERMPSGNFLRRAGITSQYARAAAEVGKVTGVAVLDFWTILMRKVGWKESMGRECCCEHIPCRIITTQPANTTKVQHIPGCCCFASSSPVADCQLSDFLTDGLHLTELGYDVLSQELMELIQREMPECAPENLPFILPEWRDVLNVPKP</sequence>
<keyword evidence="2" id="KW-1185">Reference proteome</keyword>
<dbReference type="EMBL" id="JAPDRQ010000211">
    <property type="protein sequence ID" value="KAJ9652202.1"/>
    <property type="molecule type" value="Genomic_DNA"/>
</dbReference>
<gene>
    <name evidence="1" type="ORF">H2198_008546</name>
</gene>
<proteinExistence type="predicted"/>
<name>A0ACC2ZWZ4_9EURO</name>
<dbReference type="Proteomes" id="UP001172386">
    <property type="component" value="Unassembled WGS sequence"/>
</dbReference>
<reference evidence="1" key="1">
    <citation type="submission" date="2022-10" db="EMBL/GenBank/DDBJ databases">
        <title>Culturing micro-colonial fungi from biological soil crusts in the Mojave desert and describing Neophaeococcomyces mojavensis, and introducing the new genera and species Taxawa tesnikishii.</title>
        <authorList>
            <person name="Kurbessoian T."/>
            <person name="Stajich J.E."/>
        </authorList>
    </citation>
    <scope>NUCLEOTIDE SEQUENCE</scope>
    <source>
        <strain evidence="1">JES_112</strain>
    </source>
</reference>
<evidence type="ECO:0000313" key="1">
    <source>
        <dbReference type="EMBL" id="KAJ9652202.1"/>
    </source>
</evidence>
<comment type="caution">
    <text evidence="1">The sequence shown here is derived from an EMBL/GenBank/DDBJ whole genome shotgun (WGS) entry which is preliminary data.</text>
</comment>
<accession>A0ACC2ZWZ4</accession>
<protein>
    <submittedName>
        <fullName evidence="1">Uncharacterized protein</fullName>
    </submittedName>
</protein>
<feature type="non-terminal residue" evidence="1">
    <location>
        <position position="1"/>
    </location>
</feature>
<evidence type="ECO:0000313" key="2">
    <source>
        <dbReference type="Proteomes" id="UP001172386"/>
    </source>
</evidence>